<keyword evidence="6" id="KW-0479">Metal-binding</keyword>
<dbReference type="GO" id="GO:0016020">
    <property type="term" value="C:membrane"/>
    <property type="evidence" value="ECO:0007669"/>
    <property type="project" value="InterPro"/>
</dbReference>
<evidence type="ECO:0000256" key="11">
    <source>
        <dbReference type="ARBA" id="ARBA00023136"/>
    </source>
</evidence>
<keyword evidence="3" id="KW-0328">Glycosyltransferase</keyword>
<evidence type="ECO:0000256" key="14">
    <source>
        <dbReference type="ARBA" id="ARBA00042865"/>
    </source>
</evidence>
<evidence type="ECO:0000256" key="1">
    <source>
        <dbReference type="ARBA" id="ARBA00004323"/>
    </source>
</evidence>
<evidence type="ECO:0000256" key="8">
    <source>
        <dbReference type="ARBA" id="ARBA00022968"/>
    </source>
</evidence>
<dbReference type="Proteomes" id="UP000236735">
    <property type="component" value="Unassembled WGS sequence"/>
</dbReference>
<dbReference type="GO" id="GO:0015012">
    <property type="term" value="P:heparan sulfate proteoglycan biosynthetic process"/>
    <property type="evidence" value="ECO:0007669"/>
    <property type="project" value="TreeGrafter"/>
</dbReference>
<evidence type="ECO:0000256" key="6">
    <source>
        <dbReference type="ARBA" id="ARBA00022723"/>
    </source>
</evidence>
<dbReference type="PANTHER" id="PTHR46025">
    <property type="entry name" value="XYLOSYLTRANSFERASE OXT"/>
    <property type="match status" value="1"/>
</dbReference>
<keyword evidence="9" id="KW-1133">Transmembrane helix</keyword>
<keyword evidence="11" id="KW-0472">Membrane</keyword>
<evidence type="ECO:0000256" key="10">
    <source>
        <dbReference type="ARBA" id="ARBA00023034"/>
    </source>
</evidence>
<dbReference type="AlphaFoldDB" id="A0A1H5VB95"/>
<dbReference type="GO" id="GO:0050650">
    <property type="term" value="P:chondroitin sulfate proteoglycan biosynthetic process"/>
    <property type="evidence" value="ECO:0007669"/>
    <property type="project" value="TreeGrafter"/>
</dbReference>
<evidence type="ECO:0000256" key="5">
    <source>
        <dbReference type="ARBA" id="ARBA00022692"/>
    </source>
</evidence>
<protein>
    <recommendedName>
        <fullName evidence="14">Peptide O-xylosyltransferase</fullName>
    </recommendedName>
</protein>
<accession>A0A1H5VB95</accession>
<dbReference type="InterPro" id="IPR003406">
    <property type="entry name" value="Glyco_trans_14"/>
</dbReference>
<evidence type="ECO:0000256" key="13">
    <source>
        <dbReference type="ARBA" id="ARBA00023180"/>
    </source>
</evidence>
<evidence type="ECO:0000256" key="12">
    <source>
        <dbReference type="ARBA" id="ARBA00023157"/>
    </source>
</evidence>
<proteinExistence type="predicted"/>
<evidence type="ECO:0000256" key="2">
    <source>
        <dbReference type="ARBA" id="ARBA00004648"/>
    </source>
</evidence>
<evidence type="ECO:0000256" key="7">
    <source>
        <dbReference type="ARBA" id="ARBA00022824"/>
    </source>
</evidence>
<dbReference type="InterPro" id="IPR043538">
    <property type="entry name" value="XYLT"/>
</dbReference>
<keyword evidence="7" id="KW-0256">Endoplasmic reticulum</keyword>
<dbReference type="GO" id="GO:0030158">
    <property type="term" value="F:protein xylosyltransferase activity"/>
    <property type="evidence" value="ECO:0007669"/>
    <property type="project" value="InterPro"/>
</dbReference>
<name>A0A1H5VB95_XYLRU</name>
<organism evidence="15 16">
    <name type="scientific">Xylanibacter ruminicola</name>
    <name type="common">Prevotella ruminicola</name>
    <dbReference type="NCBI Taxonomy" id="839"/>
    <lineage>
        <taxon>Bacteria</taxon>
        <taxon>Pseudomonadati</taxon>
        <taxon>Bacteroidota</taxon>
        <taxon>Bacteroidia</taxon>
        <taxon>Bacteroidales</taxon>
        <taxon>Prevotellaceae</taxon>
        <taxon>Xylanibacter</taxon>
    </lineage>
</organism>
<reference evidence="15 16" key="1">
    <citation type="submission" date="2016-10" db="EMBL/GenBank/DDBJ databases">
        <authorList>
            <person name="de Groot N.N."/>
        </authorList>
    </citation>
    <scope>NUCLEOTIDE SEQUENCE [LARGE SCALE GENOMIC DNA]</scope>
    <source>
        <strain evidence="15 16">AR32</strain>
    </source>
</reference>
<comment type="subcellular location">
    <subcellularLocation>
        <location evidence="2">Endoplasmic reticulum membrane</location>
        <topology evidence="2">Single-pass type II membrane protein</topology>
    </subcellularLocation>
    <subcellularLocation>
        <location evidence="1">Golgi apparatus membrane</location>
        <topology evidence="1">Single-pass type II membrane protein</topology>
    </subcellularLocation>
</comment>
<dbReference type="Pfam" id="PF02485">
    <property type="entry name" value="Branch"/>
    <property type="match status" value="1"/>
</dbReference>
<evidence type="ECO:0000256" key="4">
    <source>
        <dbReference type="ARBA" id="ARBA00022679"/>
    </source>
</evidence>
<keyword evidence="10" id="KW-0333">Golgi apparatus</keyword>
<evidence type="ECO:0000313" key="16">
    <source>
        <dbReference type="Proteomes" id="UP000236735"/>
    </source>
</evidence>
<keyword evidence="5" id="KW-0812">Transmembrane</keyword>
<sequence>MKFAYLILAHGSFSLLKELLTALDSPDNDIYVHMDLKVSQFDEAAFLEGMRFSKVCFVKNRVDVKWGHVTIVEATLNLMAEAVKGDYDYLHLLSGVDFPVKGNSYIQRFFEENQGKEFVGFSKVLNRAFLEQRTVWRQLVGRADGRPKFIQKMNKRFIAVQRRLHLRCISPIDSLRMGSAWFSITKPLAEELVNRKQWILKRYKHVFFPDEMFLQTFLYENKYMDRVYNPDDEFASCCRRIDWHRGEPYVWQDGDFDELVNSPYLWARKFSEGNMNLIRRIRSYIAER</sequence>
<evidence type="ECO:0000313" key="15">
    <source>
        <dbReference type="EMBL" id="SEF83717.1"/>
    </source>
</evidence>
<dbReference type="RefSeq" id="WP_103915745.1">
    <property type="nucleotide sequence ID" value="NZ_FNUV01000004.1"/>
</dbReference>
<dbReference type="EMBL" id="FNUV01000004">
    <property type="protein sequence ID" value="SEF83717.1"/>
    <property type="molecule type" value="Genomic_DNA"/>
</dbReference>
<dbReference type="PANTHER" id="PTHR46025:SF3">
    <property type="entry name" value="XYLOSYLTRANSFERASE OXT"/>
    <property type="match status" value="1"/>
</dbReference>
<gene>
    <name evidence="15" type="ORF">SAMN05216354_1815</name>
</gene>
<evidence type="ECO:0000256" key="9">
    <source>
        <dbReference type="ARBA" id="ARBA00022989"/>
    </source>
</evidence>
<keyword evidence="4" id="KW-0808">Transferase</keyword>
<dbReference type="GO" id="GO:0046872">
    <property type="term" value="F:metal ion binding"/>
    <property type="evidence" value="ECO:0007669"/>
    <property type="project" value="UniProtKB-KW"/>
</dbReference>
<keyword evidence="12" id="KW-1015">Disulfide bond</keyword>
<keyword evidence="8" id="KW-0735">Signal-anchor</keyword>
<evidence type="ECO:0000256" key="3">
    <source>
        <dbReference type="ARBA" id="ARBA00022676"/>
    </source>
</evidence>
<keyword evidence="13" id="KW-0325">Glycoprotein</keyword>